<dbReference type="AlphaFoldDB" id="A0A4R3M393"/>
<evidence type="ECO:0000313" key="4">
    <source>
        <dbReference type="Proteomes" id="UP000294664"/>
    </source>
</evidence>
<dbReference type="EMBL" id="SMAI01000002">
    <property type="protein sequence ID" value="TCT06699.1"/>
    <property type="molecule type" value="Genomic_DNA"/>
</dbReference>
<dbReference type="Pfam" id="PF08327">
    <property type="entry name" value="AHSA1"/>
    <property type="match status" value="1"/>
</dbReference>
<evidence type="ECO:0000313" key="3">
    <source>
        <dbReference type="EMBL" id="TCT06699.1"/>
    </source>
</evidence>
<organism evidence="3 4">
    <name type="scientific">Aquabacter spiritensis</name>
    <dbReference type="NCBI Taxonomy" id="933073"/>
    <lineage>
        <taxon>Bacteria</taxon>
        <taxon>Pseudomonadati</taxon>
        <taxon>Pseudomonadota</taxon>
        <taxon>Alphaproteobacteria</taxon>
        <taxon>Hyphomicrobiales</taxon>
        <taxon>Xanthobacteraceae</taxon>
        <taxon>Aquabacter</taxon>
    </lineage>
</organism>
<dbReference type="Gene3D" id="3.30.530.20">
    <property type="match status" value="1"/>
</dbReference>
<evidence type="ECO:0000256" key="1">
    <source>
        <dbReference type="ARBA" id="ARBA00006817"/>
    </source>
</evidence>
<dbReference type="SUPFAM" id="SSF55961">
    <property type="entry name" value="Bet v1-like"/>
    <property type="match status" value="1"/>
</dbReference>
<proteinExistence type="inferred from homology"/>
<dbReference type="InterPro" id="IPR013538">
    <property type="entry name" value="ASHA1/2-like_C"/>
</dbReference>
<name>A0A4R3M393_9HYPH</name>
<sequence>MPEHALHHEVKIQAEFNRVQEALMTPEGLSGWTMAQVSGPVDGAWTLAYPDGPVFVWKVRAEQTARVVWDCVDGPGDAPGTRLQFDLSQLPDGRVKVVFAHDGWPHDAGNFKTCNALWGLLLHQLRGFAETGAPAPLLS</sequence>
<accession>A0A4R3M393</accession>
<protein>
    <submittedName>
        <fullName evidence="3">Activator of Hsp90 ATPase-like protein</fullName>
    </submittedName>
</protein>
<evidence type="ECO:0000259" key="2">
    <source>
        <dbReference type="Pfam" id="PF08327"/>
    </source>
</evidence>
<gene>
    <name evidence="3" type="ORF">EDC64_102178</name>
</gene>
<comment type="caution">
    <text evidence="3">The sequence shown here is derived from an EMBL/GenBank/DDBJ whole genome shotgun (WGS) entry which is preliminary data.</text>
</comment>
<reference evidence="3 4" key="1">
    <citation type="submission" date="2019-03" db="EMBL/GenBank/DDBJ databases">
        <title>Genomic Encyclopedia of Type Strains, Phase IV (KMG-IV): sequencing the most valuable type-strain genomes for metagenomic binning, comparative biology and taxonomic classification.</title>
        <authorList>
            <person name="Goeker M."/>
        </authorList>
    </citation>
    <scope>NUCLEOTIDE SEQUENCE [LARGE SCALE GENOMIC DNA]</scope>
    <source>
        <strain evidence="3 4">DSM 9035</strain>
    </source>
</reference>
<dbReference type="OrthoDB" id="287565at2"/>
<keyword evidence="4" id="KW-1185">Reference proteome</keyword>
<comment type="similarity">
    <text evidence="1">Belongs to the AHA1 family.</text>
</comment>
<dbReference type="InterPro" id="IPR023393">
    <property type="entry name" value="START-like_dom_sf"/>
</dbReference>
<dbReference type="RefSeq" id="WP_132030180.1">
    <property type="nucleotide sequence ID" value="NZ_SMAI01000002.1"/>
</dbReference>
<feature type="domain" description="Activator of Hsp90 ATPase homologue 1/2-like C-terminal" evidence="2">
    <location>
        <begin position="15"/>
        <end position="127"/>
    </location>
</feature>
<dbReference type="Proteomes" id="UP000294664">
    <property type="component" value="Unassembled WGS sequence"/>
</dbReference>